<evidence type="ECO:0000259" key="2">
    <source>
        <dbReference type="Pfam" id="PF07331"/>
    </source>
</evidence>
<evidence type="ECO:0000313" key="6">
    <source>
        <dbReference type="Proteomes" id="UP000215545"/>
    </source>
</evidence>
<dbReference type="InterPro" id="IPR009936">
    <property type="entry name" value="DUF1468"/>
</dbReference>
<dbReference type="Proteomes" id="UP000186385">
    <property type="component" value="Unassembled WGS sequence"/>
</dbReference>
<dbReference type="RefSeq" id="WP_045849906.1">
    <property type="nucleotide sequence ID" value="NZ_FTLX01000003.1"/>
</dbReference>
<dbReference type="STRING" id="1017273.SAMN05443094_103440"/>
<feature type="domain" description="DUF1468" evidence="2">
    <location>
        <begin position="8"/>
        <end position="144"/>
    </location>
</feature>
<dbReference type="AlphaFoldDB" id="A0A1N6V2Y3"/>
<dbReference type="Proteomes" id="UP000215545">
    <property type="component" value="Unassembled WGS sequence"/>
</dbReference>
<keyword evidence="1" id="KW-0812">Transmembrane</keyword>
<feature type="transmembrane region" description="Helical" evidence="1">
    <location>
        <begin position="117"/>
        <end position="136"/>
    </location>
</feature>
<evidence type="ECO:0000313" key="3">
    <source>
        <dbReference type="EMBL" id="OXS78684.1"/>
    </source>
</evidence>
<gene>
    <name evidence="3" type="ORF">B1B05_08820</name>
    <name evidence="4" type="ORF">SAMN05443094_103440</name>
</gene>
<protein>
    <submittedName>
        <fullName evidence="4">Putative tricarboxylic transport membrane protein</fullName>
    </submittedName>
    <submittedName>
        <fullName evidence="3">Transporter</fullName>
    </submittedName>
</protein>
<evidence type="ECO:0000313" key="5">
    <source>
        <dbReference type="Proteomes" id="UP000186385"/>
    </source>
</evidence>
<organism evidence="4 5">
    <name type="scientific">Domibacillus enclensis</name>
    <dbReference type="NCBI Taxonomy" id="1017273"/>
    <lineage>
        <taxon>Bacteria</taxon>
        <taxon>Bacillati</taxon>
        <taxon>Bacillota</taxon>
        <taxon>Bacilli</taxon>
        <taxon>Bacillales</taxon>
        <taxon>Bacillaceae</taxon>
        <taxon>Domibacillus</taxon>
    </lineage>
</organism>
<reference evidence="4 5" key="1">
    <citation type="submission" date="2017-01" db="EMBL/GenBank/DDBJ databases">
        <authorList>
            <person name="Mah S.A."/>
            <person name="Swanson W.J."/>
            <person name="Moy G.W."/>
            <person name="Vacquier V.D."/>
        </authorList>
    </citation>
    <scope>NUCLEOTIDE SEQUENCE [LARGE SCALE GENOMIC DNA]</scope>
    <source>
        <strain evidence="4 5">NIO-1016</strain>
    </source>
</reference>
<name>A0A1N6V2Y3_9BACI</name>
<keyword evidence="1" id="KW-0472">Membrane</keyword>
<keyword evidence="6" id="KW-1185">Reference proteome</keyword>
<feature type="transmembrane region" description="Helical" evidence="1">
    <location>
        <begin position="78"/>
        <end position="105"/>
    </location>
</feature>
<sequence>MSKTFDRFSGILFLAIGALFIVESIRLSQSAYGSDIGPDIFPMYLGIALVLLSIRLVYETFRYQQDQSEKEKLDYKRFAIILGAAILYAGLIETLGYVITTFVFLTVGFQTMQKGKLWLSILIAGVFSIGVYYVFVNVLQGTLPPFPFENMFF</sequence>
<dbReference type="OrthoDB" id="1683098at2"/>
<evidence type="ECO:0000313" key="4">
    <source>
        <dbReference type="EMBL" id="SIQ72129.1"/>
    </source>
</evidence>
<proteinExistence type="predicted"/>
<accession>A0A1N6V2Y3</accession>
<keyword evidence="1" id="KW-1133">Transmembrane helix</keyword>
<feature type="transmembrane region" description="Helical" evidence="1">
    <location>
        <begin position="40"/>
        <end position="58"/>
    </location>
</feature>
<reference evidence="3" key="3">
    <citation type="submission" date="2017-03" db="EMBL/GenBank/DDBJ databases">
        <authorList>
            <person name="Dastager S.G."/>
            <person name="Neurgaonkar P.S."/>
            <person name="Dharne M.S."/>
        </authorList>
    </citation>
    <scope>NUCLEOTIDE SEQUENCE</scope>
    <source>
        <strain evidence="3">DSM 25145</strain>
    </source>
</reference>
<dbReference type="EMBL" id="MWSK01000003">
    <property type="protein sequence ID" value="OXS78684.1"/>
    <property type="molecule type" value="Genomic_DNA"/>
</dbReference>
<dbReference type="EMBL" id="FTLX01000003">
    <property type="protein sequence ID" value="SIQ72129.1"/>
    <property type="molecule type" value="Genomic_DNA"/>
</dbReference>
<reference evidence="6" key="2">
    <citation type="submission" date="2017-03" db="EMBL/GenBank/DDBJ databases">
        <title>Bacillus sp. V-88(T) DSM27956, whole genome shotgun sequencing project.</title>
        <authorList>
            <person name="Dastager S.G."/>
            <person name="Neurgaonkar P.S."/>
            <person name="Dharne M.S."/>
        </authorList>
    </citation>
    <scope>NUCLEOTIDE SEQUENCE [LARGE SCALE GENOMIC DNA]</scope>
    <source>
        <strain evidence="6">DSM 25145</strain>
    </source>
</reference>
<evidence type="ECO:0000256" key="1">
    <source>
        <dbReference type="SAM" id="Phobius"/>
    </source>
</evidence>
<dbReference type="Pfam" id="PF07331">
    <property type="entry name" value="TctB"/>
    <property type="match status" value="1"/>
</dbReference>